<feature type="transmembrane region" description="Helical" evidence="1">
    <location>
        <begin position="401"/>
        <end position="418"/>
    </location>
</feature>
<dbReference type="EMBL" id="JACIEZ010000002">
    <property type="protein sequence ID" value="MBB4064219.1"/>
    <property type="molecule type" value="Genomic_DNA"/>
</dbReference>
<name>A0A7W6J3Q8_9HYPH</name>
<evidence type="ECO:0000256" key="1">
    <source>
        <dbReference type="SAM" id="Phobius"/>
    </source>
</evidence>
<comment type="caution">
    <text evidence="2">The sequence shown here is derived from an EMBL/GenBank/DDBJ whole genome shotgun (WGS) entry which is preliminary data.</text>
</comment>
<dbReference type="RefSeq" id="WP_183365452.1">
    <property type="nucleotide sequence ID" value="NZ_JACIEZ010000002.1"/>
</dbReference>
<keyword evidence="3" id="KW-1185">Reference proteome</keyword>
<keyword evidence="1" id="KW-1133">Transmembrane helix</keyword>
<proteinExistence type="predicted"/>
<organism evidence="2 3">
    <name type="scientific">Gellertiella hungarica</name>
    <dbReference type="NCBI Taxonomy" id="1572859"/>
    <lineage>
        <taxon>Bacteria</taxon>
        <taxon>Pseudomonadati</taxon>
        <taxon>Pseudomonadota</taxon>
        <taxon>Alphaproteobacteria</taxon>
        <taxon>Hyphomicrobiales</taxon>
        <taxon>Rhizobiaceae</taxon>
        <taxon>Gellertiella</taxon>
    </lineage>
</organism>
<evidence type="ECO:0000313" key="3">
    <source>
        <dbReference type="Proteomes" id="UP000528286"/>
    </source>
</evidence>
<feature type="transmembrane region" description="Helical" evidence="1">
    <location>
        <begin position="251"/>
        <end position="271"/>
    </location>
</feature>
<feature type="transmembrane region" description="Helical" evidence="1">
    <location>
        <begin position="179"/>
        <end position="199"/>
    </location>
</feature>
<evidence type="ECO:0000313" key="2">
    <source>
        <dbReference type="EMBL" id="MBB4064219.1"/>
    </source>
</evidence>
<protein>
    <submittedName>
        <fullName evidence="2">Uncharacterized protein</fullName>
    </submittedName>
</protein>
<dbReference type="AlphaFoldDB" id="A0A7W6J3Q8"/>
<feature type="transmembrane region" description="Helical" evidence="1">
    <location>
        <begin position="133"/>
        <end position="159"/>
    </location>
</feature>
<reference evidence="2 3" key="1">
    <citation type="submission" date="2020-08" db="EMBL/GenBank/DDBJ databases">
        <title>Genomic Encyclopedia of Type Strains, Phase IV (KMG-IV): sequencing the most valuable type-strain genomes for metagenomic binning, comparative biology and taxonomic classification.</title>
        <authorList>
            <person name="Goeker M."/>
        </authorList>
    </citation>
    <scope>NUCLEOTIDE SEQUENCE [LARGE SCALE GENOMIC DNA]</scope>
    <source>
        <strain evidence="2 3">DSM 29853</strain>
    </source>
</reference>
<keyword evidence="1" id="KW-0472">Membrane</keyword>
<dbReference type="Proteomes" id="UP000528286">
    <property type="component" value="Unassembled WGS sequence"/>
</dbReference>
<accession>A0A7W6J3Q8</accession>
<keyword evidence="1" id="KW-0812">Transmembrane</keyword>
<feature type="transmembrane region" description="Helical" evidence="1">
    <location>
        <begin position="67"/>
        <end position="84"/>
    </location>
</feature>
<feature type="transmembrane region" description="Helical" evidence="1">
    <location>
        <begin position="43"/>
        <end position="60"/>
    </location>
</feature>
<gene>
    <name evidence="2" type="ORF">GGR23_001396</name>
</gene>
<sequence>MFRAHTLLLGAIALVYALTYQWCLVPIYAYQGMRPLEMDTEFWGFYAFVIGCLGCIFPAKIKHPSDFFLFFYCIISVLWLSVAWSATDYGTSDRKWMLFAVMFIPALFLVAARRAALGILGRFVMPLQLGREAYLPFVLVLLLITGAALAFTTIGGGSLNWEEMYVRRHAARAAFSDNLTAAYFTGMATNGALPILGFIAGYRRSASLMFLCILFILLMFFLIGLKSPAINFAGLGTLGFMLSSRNLRPNLVVYLLIAVLGVYLTGLLVYLQSGNLFIADYLVRRISMLQPQIQSFYLDYWLSRGSDNNAWSAAGAFSDLTYHMGYRYMGNPDANLNTNTFIYALAKGGFGSYLFTIVGVVSVLLTLDVFYGKTRKPAFLALAALFSVLVSEQVWTTSLVTSGIALCIFLAMLFSYGTETRALRSGGDERTLSGSSEGT</sequence>
<feature type="transmembrane region" description="Helical" evidence="1">
    <location>
        <begin position="206"/>
        <end position="223"/>
    </location>
</feature>
<feature type="transmembrane region" description="Helical" evidence="1">
    <location>
        <begin position="350"/>
        <end position="371"/>
    </location>
</feature>